<sequence length="108" mass="12216">MEVPAVYTSTRLFNWVRVSGKRAVSEQAAMCAALLEIREDTTRNYRYSSSLRETCSLILNQKRPVIIVGSIKIGQTVPANFNTSKQLCWQEAETQGRNYNQGVLWVSS</sequence>
<evidence type="ECO:0000313" key="1">
    <source>
        <dbReference type="EMBL" id="KAK3735025.1"/>
    </source>
</evidence>
<proteinExistence type="predicted"/>
<keyword evidence="2" id="KW-1185">Reference proteome</keyword>
<name>A0AAE1CTU1_9GAST</name>
<dbReference type="EMBL" id="JAWDGP010006830">
    <property type="protein sequence ID" value="KAK3735025.1"/>
    <property type="molecule type" value="Genomic_DNA"/>
</dbReference>
<protein>
    <submittedName>
        <fullName evidence="1">Uncharacterized protein</fullName>
    </submittedName>
</protein>
<dbReference type="AlphaFoldDB" id="A0AAE1CTU1"/>
<comment type="caution">
    <text evidence="1">The sequence shown here is derived from an EMBL/GenBank/DDBJ whole genome shotgun (WGS) entry which is preliminary data.</text>
</comment>
<accession>A0AAE1CTU1</accession>
<evidence type="ECO:0000313" key="2">
    <source>
        <dbReference type="Proteomes" id="UP001283361"/>
    </source>
</evidence>
<reference evidence="1" key="1">
    <citation type="journal article" date="2023" name="G3 (Bethesda)">
        <title>A reference genome for the long-term kleptoplast-retaining sea slug Elysia crispata morphotype clarki.</title>
        <authorList>
            <person name="Eastman K.E."/>
            <person name="Pendleton A.L."/>
            <person name="Shaikh M.A."/>
            <person name="Suttiyut T."/>
            <person name="Ogas R."/>
            <person name="Tomko P."/>
            <person name="Gavelis G."/>
            <person name="Widhalm J.R."/>
            <person name="Wisecaver J.H."/>
        </authorList>
    </citation>
    <scope>NUCLEOTIDE SEQUENCE</scope>
    <source>
        <strain evidence="1">ECLA1</strain>
    </source>
</reference>
<gene>
    <name evidence="1" type="ORF">RRG08_001816</name>
</gene>
<organism evidence="1 2">
    <name type="scientific">Elysia crispata</name>
    <name type="common">lettuce slug</name>
    <dbReference type="NCBI Taxonomy" id="231223"/>
    <lineage>
        <taxon>Eukaryota</taxon>
        <taxon>Metazoa</taxon>
        <taxon>Spiralia</taxon>
        <taxon>Lophotrochozoa</taxon>
        <taxon>Mollusca</taxon>
        <taxon>Gastropoda</taxon>
        <taxon>Heterobranchia</taxon>
        <taxon>Euthyneura</taxon>
        <taxon>Panpulmonata</taxon>
        <taxon>Sacoglossa</taxon>
        <taxon>Placobranchoidea</taxon>
        <taxon>Plakobranchidae</taxon>
        <taxon>Elysia</taxon>
    </lineage>
</organism>
<dbReference type="Proteomes" id="UP001283361">
    <property type="component" value="Unassembled WGS sequence"/>
</dbReference>